<dbReference type="SUPFAM" id="SSF158682">
    <property type="entry name" value="TerB-like"/>
    <property type="match status" value="1"/>
</dbReference>
<dbReference type="Pfam" id="PF05099">
    <property type="entry name" value="TerB"/>
    <property type="match status" value="1"/>
</dbReference>
<keyword evidence="1" id="KW-1133">Transmembrane helix</keyword>
<accession>A0A2T4D299</accession>
<keyword evidence="1" id="KW-0812">Transmembrane</keyword>
<dbReference type="AlphaFoldDB" id="A0A2T4D299"/>
<dbReference type="Proteomes" id="UP000242087">
    <property type="component" value="Unassembled WGS sequence"/>
</dbReference>
<protein>
    <submittedName>
        <fullName evidence="3">Co-chaperone DjlA</fullName>
    </submittedName>
</protein>
<evidence type="ECO:0000259" key="2">
    <source>
        <dbReference type="Pfam" id="PF05099"/>
    </source>
</evidence>
<evidence type="ECO:0000313" key="3">
    <source>
        <dbReference type="EMBL" id="PTB87940.1"/>
    </source>
</evidence>
<evidence type="ECO:0000256" key="1">
    <source>
        <dbReference type="SAM" id="Phobius"/>
    </source>
</evidence>
<reference evidence="3 4" key="1">
    <citation type="submission" date="2018-03" db="EMBL/GenBank/DDBJ databases">
        <title>Cross-interface Injection: A General Nanoliter Liquid Handling Method Applied to Single Cells Genome Amplification Automated Nanoliter Liquid Handling Applied to Single Cell Multiple Displacement Amplification.</title>
        <authorList>
            <person name="Yun J."/>
            <person name="Xu P."/>
            <person name="Xu J."/>
            <person name="Dai X."/>
            <person name="Wang Y."/>
            <person name="Zheng X."/>
            <person name="Cao C."/>
            <person name="Yi Q."/>
            <person name="Zhu Y."/>
            <person name="Wang L."/>
            <person name="Dong Z."/>
            <person name="Huang Y."/>
            <person name="Huang L."/>
            <person name="Du W."/>
        </authorList>
    </citation>
    <scope>NUCLEOTIDE SEQUENCE [LARGE SCALE GENOMIC DNA]</scope>
    <source>
        <strain evidence="3 4">A12-4</strain>
    </source>
</reference>
<dbReference type="Gene3D" id="1.10.3680.10">
    <property type="entry name" value="TerB-like"/>
    <property type="match status" value="1"/>
</dbReference>
<dbReference type="NCBIfam" id="NF006948">
    <property type="entry name" value="PRK09430.1"/>
    <property type="match status" value="1"/>
</dbReference>
<organism evidence="3 4">
    <name type="scientific">Pseudidiomarina aestuarii</name>
    <dbReference type="NCBI Taxonomy" id="624146"/>
    <lineage>
        <taxon>Bacteria</taxon>
        <taxon>Pseudomonadati</taxon>
        <taxon>Pseudomonadota</taxon>
        <taxon>Gammaproteobacteria</taxon>
        <taxon>Alteromonadales</taxon>
        <taxon>Idiomarinaceae</taxon>
        <taxon>Pseudidiomarina</taxon>
    </lineage>
</organism>
<dbReference type="EMBL" id="PYVF01000136">
    <property type="protein sequence ID" value="PTB87940.1"/>
    <property type="molecule type" value="Genomic_DNA"/>
</dbReference>
<dbReference type="CDD" id="cd07316">
    <property type="entry name" value="terB_like_DjlA"/>
    <property type="match status" value="1"/>
</dbReference>
<feature type="non-terminal residue" evidence="3">
    <location>
        <position position="215"/>
    </location>
</feature>
<feature type="domain" description="Co-chaperone DjlA N-terminal" evidence="2">
    <location>
        <begin position="55"/>
        <end position="166"/>
    </location>
</feature>
<evidence type="ECO:0000313" key="4">
    <source>
        <dbReference type="Proteomes" id="UP000242087"/>
    </source>
</evidence>
<dbReference type="InterPro" id="IPR029024">
    <property type="entry name" value="TerB-like"/>
</dbReference>
<feature type="transmembrane region" description="Helical" evidence="1">
    <location>
        <begin position="6"/>
        <end position="31"/>
    </location>
</feature>
<sequence length="215" mass="23567">MIVGKVLGTLFGAMVGKLFGAIIGFMIGHWFDTSLRSAMRSGPSAQGAQHYTTTLFGVLGHLAKSKGRVTEQDIDYVSALMTRLRLQGDAQKRAQEAFSEGKASDYPLEDKVRALRRQFAWRRDLLQFFMEQVLIIAMHDGTVEQSEYEVLRRVTATLGFSQQQLDAWLSMAQAGQRFTGGGQAGRSAPSSAEQLRNAYAVLGVSDNASAAEVKK</sequence>
<keyword evidence="1" id="KW-0472">Membrane</keyword>
<dbReference type="InterPro" id="IPR007791">
    <property type="entry name" value="DjlA_N"/>
</dbReference>
<comment type="caution">
    <text evidence="3">The sequence shown here is derived from an EMBL/GenBank/DDBJ whole genome shotgun (WGS) entry which is preliminary data.</text>
</comment>
<gene>
    <name evidence="3" type="ORF">C9927_04865</name>
</gene>
<name>A0A2T4D299_9GAMM</name>
<proteinExistence type="predicted"/>